<dbReference type="GO" id="GO:0005634">
    <property type="term" value="C:nucleus"/>
    <property type="evidence" value="ECO:0007669"/>
    <property type="project" value="TreeGrafter"/>
</dbReference>
<organism evidence="2 3">
    <name type="scientific">Glossina austeni</name>
    <name type="common">Savannah tsetse fly</name>
    <dbReference type="NCBI Taxonomy" id="7395"/>
    <lineage>
        <taxon>Eukaryota</taxon>
        <taxon>Metazoa</taxon>
        <taxon>Ecdysozoa</taxon>
        <taxon>Arthropoda</taxon>
        <taxon>Hexapoda</taxon>
        <taxon>Insecta</taxon>
        <taxon>Pterygota</taxon>
        <taxon>Neoptera</taxon>
        <taxon>Endopterygota</taxon>
        <taxon>Diptera</taxon>
        <taxon>Brachycera</taxon>
        <taxon>Muscomorpha</taxon>
        <taxon>Hippoboscoidea</taxon>
        <taxon>Glossinidae</taxon>
        <taxon>Glossina</taxon>
    </lineage>
</organism>
<dbReference type="GO" id="GO:0007266">
    <property type="term" value="P:Rho protein signal transduction"/>
    <property type="evidence" value="ECO:0007669"/>
    <property type="project" value="TreeGrafter"/>
</dbReference>
<dbReference type="GO" id="GO:0005096">
    <property type="term" value="F:GTPase activator activity"/>
    <property type="evidence" value="ECO:0007669"/>
    <property type="project" value="TreeGrafter"/>
</dbReference>
<dbReference type="PANTHER" id="PTHR46199:SF3">
    <property type="entry name" value="RAC GTPASE-ACTIVATING PROTEIN 1"/>
    <property type="match status" value="1"/>
</dbReference>
<dbReference type="GO" id="GO:0030496">
    <property type="term" value="C:midbody"/>
    <property type="evidence" value="ECO:0007669"/>
    <property type="project" value="TreeGrafter"/>
</dbReference>
<feature type="coiled-coil region" evidence="1">
    <location>
        <begin position="52"/>
        <end position="100"/>
    </location>
</feature>
<dbReference type="GO" id="GO:0032154">
    <property type="term" value="C:cleavage furrow"/>
    <property type="evidence" value="ECO:0007669"/>
    <property type="project" value="TreeGrafter"/>
</dbReference>
<evidence type="ECO:0000256" key="1">
    <source>
        <dbReference type="SAM" id="Coils"/>
    </source>
</evidence>
<evidence type="ECO:0000313" key="2">
    <source>
        <dbReference type="EnsemblMetazoa" id="GAUT028776-PA"/>
    </source>
</evidence>
<keyword evidence="3" id="KW-1185">Reference proteome</keyword>
<proteinExistence type="predicted"/>
<protein>
    <submittedName>
        <fullName evidence="2">Uncharacterized protein</fullName>
    </submittedName>
</protein>
<keyword evidence="1" id="KW-0175">Coiled coil</keyword>
<sequence>MTTNSLSTLATFDDICRCVQVLTDGSAEEEFLKILQLQEEFRLECVASVQEAQRLQRELDASLQSMSDLETNLFNARRLLEMENRARGEAEHERDQMEQKLLAVVDLLQYENNLKNETKDKLAFLNNLQKK</sequence>
<dbReference type="PANTHER" id="PTHR46199">
    <property type="entry name" value="RAC GTPASE-ACTIVATING PROTEIN 1"/>
    <property type="match status" value="1"/>
</dbReference>
<dbReference type="GO" id="GO:0051256">
    <property type="term" value="P:mitotic spindle midzone assembly"/>
    <property type="evidence" value="ECO:0007669"/>
    <property type="project" value="TreeGrafter"/>
</dbReference>
<dbReference type="Proteomes" id="UP000078200">
    <property type="component" value="Unassembled WGS sequence"/>
</dbReference>
<name>A0A1A9V7Z0_GLOAU</name>
<dbReference type="EnsemblMetazoa" id="GAUT028776-RA">
    <property type="protein sequence ID" value="GAUT028776-PA"/>
    <property type="gene ID" value="GAUT028776"/>
</dbReference>
<dbReference type="VEuPathDB" id="VectorBase:GAUT028776"/>
<dbReference type="AlphaFoldDB" id="A0A1A9V7Z0"/>
<dbReference type="GO" id="GO:0051233">
    <property type="term" value="C:spindle midzone"/>
    <property type="evidence" value="ECO:0007669"/>
    <property type="project" value="TreeGrafter"/>
</dbReference>
<dbReference type="STRING" id="7395.A0A1A9V7Z0"/>
<dbReference type="GO" id="GO:0097149">
    <property type="term" value="C:centralspindlin complex"/>
    <property type="evidence" value="ECO:0007669"/>
    <property type="project" value="TreeGrafter"/>
</dbReference>
<reference evidence="2" key="1">
    <citation type="submission" date="2020-05" db="UniProtKB">
        <authorList>
            <consortium name="EnsemblMetazoa"/>
        </authorList>
    </citation>
    <scope>IDENTIFICATION</scope>
    <source>
        <strain evidence="2">TTRI</strain>
    </source>
</reference>
<dbReference type="GO" id="GO:0000281">
    <property type="term" value="P:mitotic cytokinesis"/>
    <property type="evidence" value="ECO:0007669"/>
    <property type="project" value="TreeGrafter"/>
</dbReference>
<evidence type="ECO:0000313" key="3">
    <source>
        <dbReference type="Proteomes" id="UP000078200"/>
    </source>
</evidence>
<accession>A0A1A9V7Z0</accession>